<dbReference type="EC" id="2.7.1.2" evidence="2"/>
<dbReference type="Gene3D" id="3.40.50.300">
    <property type="entry name" value="P-loop containing nucleotide triphosphate hydrolases"/>
    <property type="match status" value="1"/>
</dbReference>
<feature type="compositionally biased region" description="Basic residues" evidence="1">
    <location>
        <begin position="141"/>
        <end position="152"/>
    </location>
</feature>
<feature type="region of interest" description="Disordered" evidence="1">
    <location>
        <begin position="130"/>
        <end position="168"/>
    </location>
</feature>
<proteinExistence type="predicted"/>
<evidence type="ECO:0000313" key="2">
    <source>
        <dbReference type="EMBL" id="MBE1612544.1"/>
    </source>
</evidence>
<protein>
    <submittedName>
        <fullName evidence="2">Glucokinase</fullName>
        <ecNumber evidence="2">2.7.1.2</ecNumber>
    </submittedName>
</protein>
<dbReference type="PANTHER" id="PTHR37807">
    <property type="entry name" value="OS07G0160300 PROTEIN"/>
    <property type="match status" value="1"/>
</dbReference>
<keyword evidence="3" id="KW-1185">Reference proteome</keyword>
<accession>A0A927RET3</accession>
<dbReference type="RefSeq" id="WP_192755574.1">
    <property type="nucleotide sequence ID" value="NZ_BAABJL010000194.1"/>
</dbReference>
<gene>
    <name evidence="2" type="ORF">HEB94_009392</name>
</gene>
<dbReference type="SUPFAM" id="SSF52540">
    <property type="entry name" value="P-loop containing nucleoside triphosphate hydrolases"/>
    <property type="match status" value="1"/>
</dbReference>
<reference evidence="2" key="1">
    <citation type="submission" date="2020-10" db="EMBL/GenBank/DDBJ databases">
        <title>Sequencing the genomes of 1000 actinobacteria strains.</title>
        <authorList>
            <person name="Klenk H.-P."/>
        </authorList>
    </citation>
    <scope>NUCLEOTIDE SEQUENCE</scope>
    <source>
        <strain evidence="2">DSM 45354</strain>
    </source>
</reference>
<dbReference type="EMBL" id="JADBEM010000001">
    <property type="protein sequence ID" value="MBE1612544.1"/>
    <property type="molecule type" value="Genomic_DNA"/>
</dbReference>
<evidence type="ECO:0000256" key="1">
    <source>
        <dbReference type="SAM" id="MobiDB-lite"/>
    </source>
</evidence>
<sequence length="193" mass="20831">MPEADRPSDDRLVVLVNGLPGAGKSTLSRPLAHLLGLPLFSKDLIKETWADILGATPPDGRSQREWNALFGAAASQTMWNLLGTSPCGGIVDSPLPAGMRHHVEAGLANAEVARPLEIWCDVPPELARRRREERWPSQHPIHGRLPRTPTRRHVQEPDPAGAQSGPLGLGPVLRVDTSGPVDVQAVASWCRGQ</sequence>
<name>A0A927RET3_9ACTN</name>
<organism evidence="2 3">
    <name type="scientific">Actinopolymorpha pittospori</name>
    <dbReference type="NCBI Taxonomy" id="648752"/>
    <lineage>
        <taxon>Bacteria</taxon>
        <taxon>Bacillati</taxon>
        <taxon>Actinomycetota</taxon>
        <taxon>Actinomycetes</taxon>
        <taxon>Propionibacteriales</taxon>
        <taxon>Actinopolymorphaceae</taxon>
        <taxon>Actinopolymorpha</taxon>
    </lineage>
</organism>
<dbReference type="AlphaFoldDB" id="A0A927RET3"/>
<keyword evidence="2" id="KW-0808">Transferase</keyword>
<evidence type="ECO:0000313" key="3">
    <source>
        <dbReference type="Proteomes" id="UP000638648"/>
    </source>
</evidence>
<dbReference type="InterPro" id="IPR027417">
    <property type="entry name" value="P-loop_NTPase"/>
</dbReference>
<dbReference type="PANTHER" id="PTHR37807:SF3">
    <property type="entry name" value="OS07G0160300 PROTEIN"/>
    <property type="match status" value="1"/>
</dbReference>
<comment type="caution">
    <text evidence="2">The sequence shown here is derived from an EMBL/GenBank/DDBJ whole genome shotgun (WGS) entry which is preliminary data.</text>
</comment>
<dbReference type="Proteomes" id="UP000638648">
    <property type="component" value="Unassembled WGS sequence"/>
</dbReference>
<dbReference type="GO" id="GO:0004340">
    <property type="term" value="F:glucokinase activity"/>
    <property type="evidence" value="ECO:0007669"/>
    <property type="project" value="UniProtKB-EC"/>
</dbReference>